<feature type="coiled-coil region" evidence="1">
    <location>
        <begin position="122"/>
        <end position="165"/>
    </location>
</feature>
<dbReference type="Ensembl" id="ENSCSAVT00000017823.1">
    <property type="protein sequence ID" value="ENSCSAVP00000017631.1"/>
    <property type="gene ID" value="ENSCSAVG00000010379.1"/>
</dbReference>
<keyword evidence="4" id="KW-1185">Reference proteome</keyword>
<sequence length="304" mass="36377">MARFLSISSNAVQGVIKDLYSHHQAAKTNRVVEYNAAVKIQSWYRALRVRHYIRHLNKCAVHIQRYWRGYMGRIFCRIRVRHLVMIIRMNLYNAMAVRIQKHWRGFILRKHTHNFYARKRYLEALATKNQIVRNELAEHRERLEAEQMRRQHSALERKLKYQARKQHYLLSTHQSCGIYNSPFRSQPHEMEYRLRKARPLSHKKIQSESSKSCEPLPPIKPKVQGPFKSPREVHAQRYRPLNPSLRVSTGYNSLESARETLERDEWAMQLTDRQFVPFSKNKVDYQPLLHTTSKYGHLPYGTKY</sequence>
<organism evidence="3 4">
    <name type="scientific">Ciona savignyi</name>
    <name type="common">Pacific transparent sea squirt</name>
    <dbReference type="NCBI Taxonomy" id="51511"/>
    <lineage>
        <taxon>Eukaryota</taxon>
        <taxon>Metazoa</taxon>
        <taxon>Chordata</taxon>
        <taxon>Tunicata</taxon>
        <taxon>Ascidiacea</taxon>
        <taxon>Phlebobranchia</taxon>
        <taxon>Cionidae</taxon>
        <taxon>Ciona</taxon>
    </lineage>
</organism>
<evidence type="ECO:0000256" key="1">
    <source>
        <dbReference type="SAM" id="Coils"/>
    </source>
</evidence>
<evidence type="ECO:0000313" key="3">
    <source>
        <dbReference type="Ensembl" id="ENSCSAVP00000017631.1"/>
    </source>
</evidence>
<dbReference type="Gene3D" id="1.20.5.190">
    <property type="match status" value="1"/>
</dbReference>
<dbReference type="SMART" id="SM00015">
    <property type="entry name" value="IQ"/>
    <property type="match status" value="3"/>
</dbReference>
<dbReference type="InterPro" id="IPR027417">
    <property type="entry name" value="P-loop_NTPase"/>
</dbReference>
<proteinExistence type="predicted"/>
<dbReference type="HOGENOM" id="CLU_044264_0_0_1"/>
<reference evidence="4" key="1">
    <citation type="submission" date="2003-08" db="EMBL/GenBank/DDBJ databases">
        <authorList>
            <person name="Birren B."/>
            <person name="Nusbaum C."/>
            <person name="Abebe A."/>
            <person name="Abouelleil A."/>
            <person name="Adekoya E."/>
            <person name="Ait-zahra M."/>
            <person name="Allen N."/>
            <person name="Allen T."/>
            <person name="An P."/>
            <person name="Anderson M."/>
            <person name="Anderson S."/>
            <person name="Arachchi H."/>
            <person name="Armbruster J."/>
            <person name="Bachantsang P."/>
            <person name="Baldwin J."/>
            <person name="Barry A."/>
            <person name="Bayul T."/>
            <person name="Blitshsteyn B."/>
            <person name="Bloom T."/>
            <person name="Blye J."/>
            <person name="Boguslavskiy L."/>
            <person name="Borowsky M."/>
            <person name="Boukhgalter B."/>
            <person name="Brunache A."/>
            <person name="Butler J."/>
            <person name="Calixte N."/>
            <person name="Calvo S."/>
            <person name="Camarata J."/>
            <person name="Campo K."/>
            <person name="Chang J."/>
            <person name="Cheshatsang Y."/>
            <person name="Citroen M."/>
            <person name="Collymore A."/>
            <person name="Considine T."/>
            <person name="Cook A."/>
            <person name="Cooke P."/>
            <person name="Corum B."/>
            <person name="Cuomo C."/>
            <person name="David R."/>
            <person name="Dawoe T."/>
            <person name="Degray S."/>
            <person name="Dodge S."/>
            <person name="Dooley K."/>
            <person name="Dorje P."/>
            <person name="Dorjee K."/>
            <person name="Dorris L."/>
            <person name="Duffey N."/>
            <person name="Dupes A."/>
            <person name="Elkins T."/>
            <person name="Engels R."/>
            <person name="Erickson J."/>
            <person name="Farina A."/>
            <person name="Faro S."/>
            <person name="Ferreira P."/>
            <person name="Fischer H."/>
            <person name="Fitzgerald M."/>
            <person name="Foley K."/>
            <person name="Gage D."/>
            <person name="Galagan J."/>
            <person name="Gearin G."/>
            <person name="Gnerre S."/>
            <person name="Gnirke A."/>
            <person name="Goyette A."/>
            <person name="Graham J."/>
            <person name="Grandbois E."/>
            <person name="Gyaltsen K."/>
            <person name="Hafez N."/>
            <person name="Hagopian D."/>
            <person name="Hagos B."/>
            <person name="Hall J."/>
            <person name="Hatcher B."/>
            <person name="Heller A."/>
            <person name="Higgins H."/>
            <person name="Honan T."/>
            <person name="Horn A."/>
            <person name="Houde N."/>
            <person name="Hughes L."/>
            <person name="Hulme W."/>
            <person name="Husby E."/>
            <person name="Iliev I."/>
            <person name="Jaffe D."/>
            <person name="Jones C."/>
            <person name="Kamal M."/>
            <person name="Kamat A."/>
            <person name="Kamvysselis M."/>
            <person name="Karlsson E."/>
            <person name="Kells C."/>
            <person name="Kieu A."/>
            <person name="Kisner P."/>
            <person name="Kodira C."/>
            <person name="Kulbokas E."/>
            <person name="Labutti K."/>
            <person name="Lama D."/>
            <person name="Landers T."/>
            <person name="Leger J."/>
            <person name="Levine S."/>
            <person name="Lewis D."/>
            <person name="Lewis T."/>
            <person name="Lindblad-toh K."/>
            <person name="Liu X."/>
            <person name="Lokyitsang T."/>
            <person name="Lokyitsang Y."/>
            <person name="Lucien O."/>
            <person name="Lui A."/>
            <person name="Ma L.J."/>
            <person name="Mabbitt R."/>
            <person name="Macdonald J."/>
            <person name="Maclean C."/>
            <person name="Major J."/>
            <person name="Manning J."/>
            <person name="Marabella R."/>
            <person name="Maru K."/>
            <person name="Matthews C."/>
            <person name="Mauceli E."/>
            <person name="Mccarthy M."/>
            <person name="Mcdonough S."/>
            <person name="Mcghee T."/>
            <person name="Meldrim J."/>
            <person name="Meneus L."/>
            <person name="Mesirov J."/>
            <person name="Mihalev A."/>
            <person name="Mihova T."/>
            <person name="Mikkelsen T."/>
            <person name="Mlenga V."/>
            <person name="Moru K."/>
            <person name="Mozes J."/>
            <person name="Mulrain L."/>
            <person name="Munson G."/>
            <person name="Naylor J."/>
            <person name="Newes C."/>
            <person name="Nguyen C."/>
            <person name="Nguyen N."/>
            <person name="Nguyen T."/>
            <person name="Nicol R."/>
            <person name="Nielsen C."/>
            <person name="Nizzari M."/>
            <person name="Norbu C."/>
            <person name="Norbu N."/>
            <person name="O'donnell P."/>
            <person name="Okoawo O."/>
            <person name="O'leary S."/>
            <person name="Omotosho B."/>
            <person name="O'neill K."/>
            <person name="Osman S."/>
            <person name="Parker S."/>
            <person name="Perrin D."/>
            <person name="Phunkhang P."/>
            <person name="Piqani B."/>
            <person name="Purcell S."/>
            <person name="Rachupka T."/>
            <person name="Ramasamy U."/>
            <person name="Rameau R."/>
            <person name="Ray V."/>
            <person name="Raymond C."/>
            <person name="Retta R."/>
            <person name="Richardson S."/>
            <person name="Rise C."/>
            <person name="Rodriguez J."/>
            <person name="Rogers J."/>
            <person name="Rogov P."/>
            <person name="Rutman M."/>
            <person name="Schupbach R."/>
            <person name="Seaman C."/>
            <person name="Settipalli S."/>
            <person name="Sharpe T."/>
            <person name="Sheridan J."/>
            <person name="Sherpa N."/>
            <person name="Shi J."/>
            <person name="Smirnov S."/>
            <person name="Smith C."/>
            <person name="Sougnez C."/>
            <person name="Spencer B."/>
            <person name="Stalker J."/>
            <person name="Stange-thomann N."/>
            <person name="Stavropoulos S."/>
            <person name="Stetson K."/>
            <person name="Stone C."/>
            <person name="Stone S."/>
            <person name="Stubbs M."/>
            <person name="Talamas J."/>
            <person name="Tchuinga P."/>
            <person name="Tenzing P."/>
            <person name="Tesfaye S."/>
            <person name="Theodore J."/>
            <person name="Thoulutsang Y."/>
            <person name="Topham K."/>
            <person name="Towey S."/>
            <person name="Tsamla T."/>
            <person name="Tsomo N."/>
            <person name="Vallee D."/>
            <person name="Vassiliev H."/>
            <person name="Venkataraman V."/>
            <person name="Vinson J."/>
            <person name="Vo A."/>
            <person name="Wade C."/>
            <person name="Wang S."/>
            <person name="Wangchuk T."/>
            <person name="Wangdi T."/>
            <person name="Whittaker C."/>
            <person name="Wilkinson J."/>
            <person name="Wu Y."/>
            <person name="Wyman D."/>
            <person name="Yadav S."/>
            <person name="Yang S."/>
            <person name="Yang X."/>
            <person name="Yeager S."/>
            <person name="Yee E."/>
            <person name="Young G."/>
            <person name="Zainoun J."/>
            <person name="Zembeck L."/>
            <person name="Zimmer A."/>
            <person name="Zody M."/>
            <person name="Lander E."/>
        </authorList>
    </citation>
    <scope>NUCLEOTIDE SEQUENCE [LARGE SCALE GENOMIC DNA]</scope>
</reference>
<reference evidence="3" key="3">
    <citation type="submission" date="2025-09" db="UniProtKB">
        <authorList>
            <consortium name="Ensembl"/>
        </authorList>
    </citation>
    <scope>IDENTIFICATION</scope>
</reference>
<dbReference type="SUPFAM" id="SSF52540">
    <property type="entry name" value="P-loop containing nucleoside triphosphate hydrolases"/>
    <property type="match status" value="1"/>
</dbReference>
<dbReference type="AlphaFoldDB" id="H2ZJ65"/>
<dbReference type="OMA" id="LHTTSKY"/>
<keyword evidence="1" id="KW-0175">Coiled coil</keyword>
<dbReference type="InParanoid" id="H2ZJ65"/>
<accession>H2ZJ65</accession>
<dbReference type="STRING" id="51511.ENSCSAVP00000017631"/>
<evidence type="ECO:0000256" key="2">
    <source>
        <dbReference type="SAM" id="MobiDB-lite"/>
    </source>
</evidence>
<dbReference type="Pfam" id="PF00612">
    <property type="entry name" value="IQ"/>
    <property type="match status" value="3"/>
</dbReference>
<dbReference type="PROSITE" id="PS50096">
    <property type="entry name" value="IQ"/>
    <property type="match status" value="3"/>
</dbReference>
<dbReference type="Proteomes" id="UP000007875">
    <property type="component" value="Unassembled WGS sequence"/>
</dbReference>
<name>H2ZJ65_CIOSA</name>
<dbReference type="eggNOG" id="ENOG502QS0S">
    <property type="taxonomic scope" value="Eukaryota"/>
</dbReference>
<evidence type="ECO:0008006" key="5">
    <source>
        <dbReference type="Google" id="ProtNLM"/>
    </source>
</evidence>
<dbReference type="InterPro" id="IPR000048">
    <property type="entry name" value="IQ_motif_EF-hand-BS"/>
</dbReference>
<dbReference type="GeneTree" id="ENSGT00390000011270"/>
<evidence type="ECO:0000313" key="4">
    <source>
        <dbReference type="Proteomes" id="UP000007875"/>
    </source>
</evidence>
<feature type="region of interest" description="Disordered" evidence="2">
    <location>
        <begin position="198"/>
        <end position="229"/>
    </location>
</feature>
<protein>
    <recommendedName>
        <fullName evidence="5">Spermatogenesis-associated protein 17</fullName>
    </recommendedName>
</protein>
<reference evidence="3" key="2">
    <citation type="submission" date="2025-08" db="UniProtKB">
        <authorList>
            <consortium name="Ensembl"/>
        </authorList>
    </citation>
    <scope>IDENTIFICATION</scope>
</reference>